<dbReference type="Proteomes" id="UP000603434">
    <property type="component" value="Unassembled WGS sequence"/>
</dbReference>
<feature type="domain" description="B12-binding" evidence="6">
    <location>
        <begin position="2"/>
        <end position="178"/>
    </location>
</feature>
<proteinExistence type="predicted"/>
<dbReference type="SUPFAM" id="SSF52242">
    <property type="entry name" value="Cobalamin (vitamin B12)-binding domain"/>
    <property type="match status" value="1"/>
</dbReference>
<protein>
    <submittedName>
        <fullName evidence="8">B12-binding domain-containing radical SAM protein</fullName>
    </submittedName>
</protein>
<dbReference type="GO" id="GO:0003824">
    <property type="term" value="F:catalytic activity"/>
    <property type="evidence" value="ECO:0007669"/>
    <property type="project" value="InterPro"/>
</dbReference>
<evidence type="ECO:0000256" key="1">
    <source>
        <dbReference type="ARBA" id="ARBA00001966"/>
    </source>
</evidence>
<dbReference type="InterPro" id="IPR023404">
    <property type="entry name" value="rSAM_horseshoe"/>
</dbReference>
<keyword evidence="4" id="KW-0408">Iron</keyword>
<evidence type="ECO:0000256" key="3">
    <source>
        <dbReference type="ARBA" id="ARBA00022723"/>
    </source>
</evidence>
<dbReference type="Pfam" id="PF02310">
    <property type="entry name" value="B12-binding"/>
    <property type="match status" value="1"/>
</dbReference>
<dbReference type="SUPFAM" id="SSF102114">
    <property type="entry name" value="Radical SAM enzymes"/>
    <property type="match status" value="1"/>
</dbReference>
<dbReference type="CDD" id="cd02068">
    <property type="entry name" value="radical_SAM_B12_BD"/>
    <property type="match status" value="1"/>
</dbReference>
<evidence type="ECO:0000256" key="5">
    <source>
        <dbReference type="ARBA" id="ARBA00023014"/>
    </source>
</evidence>
<sequence length="540" mass="60169">MVDILLIQPPIRDFYLTVKRTIPYGLACIAAALLEEGFAVNIFDGLAVSKSRIIDLPAEMKYVREYYGKPDQSPFGLFYHYRHFGYSFEHIGQVARDSGAYLVGISALFTPYFQEALKVAEAVKKFHPECKIVLGGHHPTALPLSVMENHAIDFILRGEGEVSTPLLARALKTGTGLASIPGIVFRKPDGSIHVDNPAWIVNPDRFPLPAAHLLRQKFYQRKNKASAVITTSRGCPLKCTYCSLGASSDLPYRRRNVASVIKEIATAVTQYDAGFIDFEDENLSLDKKWFLNLLNQINVRFNGAGLEFRAMNGLLPSSLDDETVCAMQAVGFKSLNLSLGSASRDQLERFKRPDVRESFDRALQLAETYGLTAVGYVIVGAPYQNAQESLSDLFFLAARRVLAGISIFYPAPGSRDFELCKAANILPDTFSLMRSSTLPLSHTTTRTEAVTLLRLGRILNFMKYLKDLESAASGVSRRHASIRKPDDRLETGMKLLEMFLDDGKIRGITPDGEIFEHNISTELTRRFLGELKNIPIRGTW</sequence>
<dbReference type="GO" id="GO:0031419">
    <property type="term" value="F:cobalamin binding"/>
    <property type="evidence" value="ECO:0007669"/>
    <property type="project" value="InterPro"/>
</dbReference>
<keyword evidence="3" id="KW-0479">Metal-binding</keyword>
<name>A0A8J6NJJ6_9BACT</name>
<evidence type="ECO:0000313" key="8">
    <source>
        <dbReference type="EMBL" id="MBC8360602.1"/>
    </source>
</evidence>
<dbReference type="InterPro" id="IPR006158">
    <property type="entry name" value="Cobalamin-bd"/>
</dbReference>
<dbReference type="GO" id="GO:0046872">
    <property type="term" value="F:metal ion binding"/>
    <property type="evidence" value="ECO:0007669"/>
    <property type="project" value="UniProtKB-KW"/>
</dbReference>
<evidence type="ECO:0000313" key="9">
    <source>
        <dbReference type="Proteomes" id="UP000603434"/>
    </source>
</evidence>
<dbReference type="Pfam" id="PF04055">
    <property type="entry name" value="Radical_SAM"/>
    <property type="match status" value="1"/>
</dbReference>
<dbReference type="PROSITE" id="PS51918">
    <property type="entry name" value="RADICAL_SAM"/>
    <property type="match status" value="1"/>
</dbReference>
<dbReference type="SFLD" id="SFLDG01082">
    <property type="entry name" value="B12-binding_domain_containing"/>
    <property type="match status" value="1"/>
</dbReference>
<reference evidence="8 9" key="1">
    <citation type="submission" date="2020-08" db="EMBL/GenBank/DDBJ databases">
        <title>Bridging the membrane lipid divide: bacteria of the FCB group superphylum have the potential to synthesize archaeal ether lipids.</title>
        <authorList>
            <person name="Villanueva L."/>
            <person name="Von Meijenfeldt F.A.B."/>
            <person name="Westbye A.B."/>
            <person name="Yadav S."/>
            <person name="Hopmans E.C."/>
            <person name="Dutilh B.E."/>
            <person name="Sinninghe Damste J.S."/>
        </authorList>
    </citation>
    <scope>NUCLEOTIDE SEQUENCE [LARGE SCALE GENOMIC DNA]</scope>
    <source>
        <strain evidence="8">NIOZ-UU30</strain>
    </source>
</reference>
<comment type="caution">
    <text evidence="8">The sequence shown here is derived from an EMBL/GenBank/DDBJ whole genome shotgun (WGS) entry which is preliminary data.</text>
</comment>
<keyword evidence="5" id="KW-0411">Iron-sulfur</keyword>
<evidence type="ECO:0000256" key="4">
    <source>
        <dbReference type="ARBA" id="ARBA00023004"/>
    </source>
</evidence>
<dbReference type="EMBL" id="JACNJH010000098">
    <property type="protein sequence ID" value="MBC8360602.1"/>
    <property type="molecule type" value="Genomic_DNA"/>
</dbReference>
<feature type="domain" description="Radical SAM core" evidence="7">
    <location>
        <begin position="221"/>
        <end position="469"/>
    </location>
</feature>
<dbReference type="AlphaFoldDB" id="A0A8J6NJJ6"/>
<organism evidence="8 9">
    <name type="scientific">Candidatus Desulfatibia profunda</name>
    <dbReference type="NCBI Taxonomy" id="2841695"/>
    <lineage>
        <taxon>Bacteria</taxon>
        <taxon>Pseudomonadati</taxon>
        <taxon>Thermodesulfobacteriota</taxon>
        <taxon>Desulfobacteria</taxon>
        <taxon>Desulfobacterales</taxon>
        <taxon>Desulfobacterales incertae sedis</taxon>
        <taxon>Candidatus Desulfatibia</taxon>
    </lineage>
</organism>
<dbReference type="InterPro" id="IPR034466">
    <property type="entry name" value="Methyltransferase_Class_B"/>
</dbReference>
<gene>
    <name evidence="8" type="ORF">H8E23_04310</name>
</gene>
<dbReference type="InterPro" id="IPR058240">
    <property type="entry name" value="rSAM_sf"/>
</dbReference>
<dbReference type="Gene3D" id="3.40.50.280">
    <property type="entry name" value="Cobalamin-binding domain"/>
    <property type="match status" value="1"/>
</dbReference>
<comment type="cofactor">
    <cofactor evidence="1">
        <name>[4Fe-4S] cluster</name>
        <dbReference type="ChEBI" id="CHEBI:49883"/>
    </cofactor>
</comment>
<dbReference type="InterPro" id="IPR006638">
    <property type="entry name" value="Elp3/MiaA/NifB-like_rSAM"/>
</dbReference>
<dbReference type="InterPro" id="IPR036724">
    <property type="entry name" value="Cobalamin-bd_sf"/>
</dbReference>
<dbReference type="PANTHER" id="PTHR43409">
    <property type="entry name" value="ANAEROBIC MAGNESIUM-PROTOPORPHYRIN IX MONOMETHYL ESTER CYCLASE-RELATED"/>
    <property type="match status" value="1"/>
</dbReference>
<evidence type="ECO:0000256" key="2">
    <source>
        <dbReference type="ARBA" id="ARBA00022691"/>
    </source>
</evidence>
<dbReference type="SMART" id="SM00729">
    <property type="entry name" value="Elp3"/>
    <property type="match status" value="1"/>
</dbReference>
<dbReference type="GO" id="GO:0005829">
    <property type="term" value="C:cytosol"/>
    <property type="evidence" value="ECO:0007669"/>
    <property type="project" value="TreeGrafter"/>
</dbReference>
<dbReference type="PANTHER" id="PTHR43409:SF16">
    <property type="entry name" value="SLR0320 PROTEIN"/>
    <property type="match status" value="1"/>
</dbReference>
<accession>A0A8J6NJJ6</accession>
<dbReference type="GO" id="GO:0051539">
    <property type="term" value="F:4 iron, 4 sulfur cluster binding"/>
    <property type="evidence" value="ECO:0007669"/>
    <property type="project" value="UniProtKB-KW"/>
</dbReference>
<dbReference type="InterPro" id="IPR051198">
    <property type="entry name" value="BchE-like"/>
</dbReference>
<dbReference type="Gene3D" id="3.80.30.20">
    <property type="entry name" value="tm_1862 like domain"/>
    <property type="match status" value="1"/>
</dbReference>
<dbReference type="InterPro" id="IPR007197">
    <property type="entry name" value="rSAM"/>
</dbReference>
<keyword evidence="2" id="KW-0949">S-adenosyl-L-methionine</keyword>
<dbReference type="PROSITE" id="PS51332">
    <property type="entry name" value="B12_BINDING"/>
    <property type="match status" value="1"/>
</dbReference>
<dbReference type="SFLD" id="SFLDG01123">
    <property type="entry name" value="methyltransferase_(Class_B)"/>
    <property type="match status" value="1"/>
</dbReference>
<evidence type="ECO:0000259" key="7">
    <source>
        <dbReference type="PROSITE" id="PS51918"/>
    </source>
</evidence>
<evidence type="ECO:0000259" key="6">
    <source>
        <dbReference type="PROSITE" id="PS51332"/>
    </source>
</evidence>
<dbReference type="SFLD" id="SFLDS00029">
    <property type="entry name" value="Radical_SAM"/>
    <property type="match status" value="1"/>
</dbReference>